<keyword evidence="19" id="KW-1185">Reference proteome</keyword>
<evidence type="ECO:0000256" key="9">
    <source>
        <dbReference type="ARBA" id="ARBA00022946"/>
    </source>
</evidence>
<name>A0A0B1PGH0_UNCNE</name>
<dbReference type="GO" id="GO:0006526">
    <property type="term" value="P:L-arginine biosynthetic process"/>
    <property type="evidence" value="ECO:0007669"/>
    <property type="project" value="UniProtKB-UniPathway"/>
</dbReference>
<feature type="region of interest" description="Disordered" evidence="16">
    <location>
        <begin position="404"/>
        <end position="428"/>
    </location>
</feature>
<keyword evidence="7 15" id="KW-0028">Amino-acid biosynthesis</keyword>
<dbReference type="EMBL" id="JNVN01000312">
    <property type="protein sequence ID" value="KHJ35659.1"/>
    <property type="molecule type" value="Genomic_DNA"/>
</dbReference>
<sequence length="730" mass="82994">MMQHSLQWESSRIMVYDYNRFDKIQKTLSWKRRLIYPRKLNYFSTNFVDHSKQLREQMAKEHVKNILKKQQAYKDAIAFKTDFIFSVLNSSATKRDAKSYIQRFALPDSKHNLTCATKRRPKGLSYANLGMIYEPAAILDSPKFIQKPAQSFEVVKEIQRHLAVVKIRAIQNLSDKTVNGIGRTIHQLSRLGLNSIIVLDFNSENRRETNFTKRDTIRLKLEVEQSNRIINAINQSGENIARLVDNIVGVSENFNHAAKTFIALPELLATQLRRGIIAVILPIGYTNLTIKSLAVPANEIVLALTRELGGFSSYLPQENNSRDSLNNHRHILSDDNLLDRLIMLDPLGGIPTPDLCHGYHVYLNMIEEYDEVRQVLLQNLPHEPGLEPPVVSSNVLRIEDELLSSQNTETRSKVSHTHSNSNEKKNGLKPVTENFHHLENLKLTRDVLSILPPSSSALLISPEEVARSVNDTSHRPGFVGTRRQKNPLIHNLLTDKSIFSPSLPSGRRRKKSITSESDHVFDEFVMPITFAKHGIPVTIFPDPKIAPWTPKTGPSNLSLTNSDINLPLLVNLINDSFGRTLDVPAYLARVENRIAGVIIAGEYEGGAILTWETPPGMESTDTSCMVPYLDKFAVLRRSQGSGGVADLIFNCIVRKCFPNGVVWRSRKNNPVNKWYFERSRGTWKLSQSGWIMFWTTPNMTLHQNEQLLLNYEGVCRSIQSTWKEENQKCY</sequence>
<feature type="domain" description="N-acetyltransferase" evidence="17">
    <location>
        <begin position="553"/>
        <end position="718"/>
    </location>
</feature>
<dbReference type="PIRSF" id="PIRSF007892">
    <property type="entry name" value="NAGS_fungal"/>
    <property type="match status" value="1"/>
</dbReference>
<dbReference type="GO" id="GO:0005759">
    <property type="term" value="C:mitochondrial matrix"/>
    <property type="evidence" value="ECO:0007669"/>
    <property type="project" value="TreeGrafter"/>
</dbReference>
<dbReference type="EC" id="2.3.1.1" evidence="5 15"/>
<dbReference type="FunFam" id="3.40.630.30:FF:000049">
    <property type="entry name" value="Amino-acid acetyltransferase, mitochondrial"/>
    <property type="match status" value="1"/>
</dbReference>
<organism evidence="18 19">
    <name type="scientific">Uncinula necator</name>
    <name type="common">Grape powdery mildew</name>
    <dbReference type="NCBI Taxonomy" id="52586"/>
    <lineage>
        <taxon>Eukaryota</taxon>
        <taxon>Fungi</taxon>
        <taxon>Dikarya</taxon>
        <taxon>Ascomycota</taxon>
        <taxon>Pezizomycotina</taxon>
        <taxon>Leotiomycetes</taxon>
        <taxon>Erysiphales</taxon>
        <taxon>Erysiphaceae</taxon>
        <taxon>Erysiphe</taxon>
    </lineage>
</organism>
<evidence type="ECO:0000256" key="8">
    <source>
        <dbReference type="ARBA" id="ARBA00022679"/>
    </source>
</evidence>
<dbReference type="PANTHER" id="PTHR23342">
    <property type="entry name" value="N-ACETYLGLUTAMATE SYNTHASE"/>
    <property type="match status" value="1"/>
</dbReference>
<dbReference type="PANTHER" id="PTHR23342:SF4">
    <property type="entry name" value="AMINO-ACID ACETYLTRANSFERASE, MITOCHONDRIAL"/>
    <property type="match status" value="1"/>
</dbReference>
<evidence type="ECO:0000256" key="12">
    <source>
        <dbReference type="ARBA" id="ARBA00030346"/>
    </source>
</evidence>
<proteinExistence type="inferred from homology"/>
<evidence type="ECO:0000259" key="17">
    <source>
        <dbReference type="PROSITE" id="PS51731"/>
    </source>
</evidence>
<reference evidence="18 19" key="1">
    <citation type="journal article" date="2014" name="BMC Genomics">
        <title>Adaptive genomic structural variation in the grape powdery mildew pathogen, Erysiphe necator.</title>
        <authorList>
            <person name="Jones L."/>
            <person name="Riaz S."/>
            <person name="Morales-Cruz A."/>
            <person name="Amrine K.C."/>
            <person name="McGuire B."/>
            <person name="Gubler W.D."/>
            <person name="Walker M.A."/>
            <person name="Cantu D."/>
        </authorList>
    </citation>
    <scope>NUCLEOTIDE SEQUENCE [LARGE SCALE GENOMIC DNA]</scope>
    <source>
        <strain evidence="19">c</strain>
    </source>
</reference>
<evidence type="ECO:0000256" key="16">
    <source>
        <dbReference type="SAM" id="MobiDB-lite"/>
    </source>
</evidence>
<comment type="caution">
    <text evidence="18">The sequence shown here is derived from an EMBL/GenBank/DDBJ whole genome shotgun (WGS) entry which is preliminary data.</text>
</comment>
<comment type="function">
    <text evidence="1 15">N-acetylglutamate synthase involved in arginine biosynthesis.</text>
</comment>
<comment type="catalytic activity">
    <reaction evidence="14 15">
        <text>L-glutamate + acetyl-CoA = N-acetyl-L-glutamate + CoA + H(+)</text>
        <dbReference type="Rhea" id="RHEA:24292"/>
        <dbReference type="ChEBI" id="CHEBI:15378"/>
        <dbReference type="ChEBI" id="CHEBI:29985"/>
        <dbReference type="ChEBI" id="CHEBI:44337"/>
        <dbReference type="ChEBI" id="CHEBI:57287"/>
        <dbReference type="ChEBI" id="CHEBI:57288"/>
        <dbReference type="EC" id="2.3.1.1"/>
    </reaction>
</comment>
<evidence type="ECO:0000256" key="3">
    <source>
        <dbReference type="ARBA" id="ARBA00004925"/>
    </source>
</evidence>
<dbReference type="InterPro" id="IPR011190">
    <property type="entry name" value="GlcNAc_Synth_fun"/>
</dbReference>
<evidence type="ECO:0000256" key="4">
    <source>
        <dbReference type="ARBA" id="ARBA00008694"/>
    </source>
</evidence>
<evidence type="ECO:0000256" key="11">
    <source>
        <dbReference type="ARBA" id="ARBA00023315"/>
    </source>
</evidence>
<dbReference type="HOGENOM" id="CLU_013088_0_0_1"/>
<evidence type="ECO:0000313" key="19">
    <source>
        <dbReference type="Proteomes" id="UP000030854"/>
    </source>
</evidence>
<evidence type="ECO:0000256" key="10">
    <source>
        <dbReference type="ARBA" id="ARBA00023128"/>
    </source>
</evidence>
<evidence type="ECO:0000313" key="18">
    <source>
        <dbReference type="EMBL" id="KHJ35659.1"/>
    </source>
</evidence>
<keyword evidence="11 15" id="KW-0012">Acyltransferase</keyword>
<dbReference type="InterPro" id="IPR006855">
    <property type="entry name" value="Vertebrate-like_GNAT_dom"/>
</dbReference>
<comment type="subcellular location">
    <subcellularLocation>
        <location evidence="2 15">Mitochondrion</location>
    </subcellularLocation>
</comment>
<evidence type="ECO:0000256" key="1">
    <source>
        <dbReference type="ARBA" id="ARBA00002294"/>
    </source>
</evidence>
<dbReference type="GO" id="GO:0006592">
    <property type="term" value="P:ornithine biosynthetic process"/>
    <property type="evidence" value="ECO:0007669"/>
    <property type="project" value="TreeGrafter"/>
</dbReference>
<protein>
    <recommendedName>
        <fullName evidence="6 15">Amino-acid acetyltransferase, mitochondrial</fullName>
        <ecNumber evidence="5 15">2.3.1.1</ecNumber>
    </recommendedName>
    <alternativeName>
        <fullName evidence="12 15">Glutamate N-acetyltransferase</fullName>
    </alternativeName>
    <alternativeName>
        <fullName evidence="13 15">N-acetylglutamate synthase</fullName>
    </alternativeName>
</protein>
<keyword evidence="8 15" id="KW-0808">Transferase</keyword>
<dbReference type="Gene3D" id="3.40.630.30">
    <property type="match status" value="1"/>
</dbReference>
<dbReference type="Gene3D" id="3.40.1160.10">
    <property type="entry name" value="Acetylglutamate kinase-like"/>
    <property type="match status" value="1"/>
</dbReference>
<gene>
    <name evidence="18" type="ORF">EV44_g2850</name>
</gene>
<dbReference type="AlphaFoldDB" id="A0A0B1PGH0"/>
<evidence type="ECO:0000256" key="6">
    <source>
        <dbReference type="ARBA" id="ARBA00018802"/>
    </source>
</evidence>
<keyword evidence="9" id="KW-0809">Transit peptide</keyword>
<dbReference type="Pfam" id="PF04768">
    <property type="entry name" value="NAT"/>
    <property type="match status" value="1"/>
</dbReference>
<dbReference type="InterPro" id="IPR036393">
    <property type="entry name" value="AceGlu_kinase-like_sf"/>
</dbReference>
<dbReference type="GO" id="GO:0004042">
    <property type="term" value="F:L-glutamate N-acetyltransferase activity"/>
    <property type="evidence" value="ECO:0007669"/>
    <property type="project" value="InterPro"/>
</dbReference>
<comment type="similarity">
    <text evidence="4 15">Belongs to the acetyltransferase family.</text>
</comment>
<dbReference type="Proteomes" id="UP000030854">
    <property type="component" value="Unassembled WGS sequence"/>
</dbReference>
<comment type="pathway">
    <text evidence="3 15">Amino-acid biosynthesis; L-arginine biosynthesis; N(2)-acetyl-L-ornithine from L-glutamate: step 1/4.</text>
</comment>
<dbReference type="UniPathway" id="UPA00068">
    <property type="reaction ID" value="UER00106"/>
</dbReference>
<dbReference type="OMA" id="NAMVRDC"/>
<evidence type="ECO:0000256" key="5">
    <source>
        <dbReference type="ARBA" id="ARBA00012697"/>
    </source>
</evidence>
<keyword evidence="10 15" id="KW-0496">Mitochondrion</keyword>
<evidence type="ECO:0000256" key="15">
    <source>
        <dbReference type="PIRNR" id="PIRNR007892"/>
    </source>
</evidence>
<evidence type="ECO:0000256" key="7">
    <source>
        <dbReference type="ARBA" id="ARBA00022605"/>
    </source>
</evidence>
<dbReference type="STRING" id="52586.A0A0B1PGH0"/>
<dbReference type="PROSITE" id="PS51731">
    <property type="entry name" value="GNAT_NAGS"/>
    <property type="match status" value="1"/>
</dbReference>
<evidence type="ECO:0000256" key="2">
    <source>
        <dbReference type="ARBA" id="ARBA00004173"/>
    </source>
</evidence>
<evidence type="ECO:0000256" key="13">
    <source>
        <dbReference type="ARBA" id="ARBA00033251"/>
    </source>
</evidence>
<accession>A0A0B1PGH0</accession>
<evidence type="ECO:0000256" key="14">
    <source>
        <dbReference type="ARBA" id="ARBA00048372"/>
    </source>
</evidence>